<dbReference type="GO" id="GO:0034707">
    <property type="term" value="C:chloride channel complex"/>
    <property type="evidence" value="ECO:0007669"/>
    <property type="project" value="UniProtKB-KW"/>
</dbReference>
<reference evidence="8" key="1">
    <citation type="submission" date="2022-11" db="UniProtKB">
        <authorList>
            <consortium name="WormBaseParasite"/>
        </authorList>
    </citation>
    <scope>IDENTIFICATION</scope>
</reference>
<evidence type="ECO:0000256" key="6">
    <source>
        <dbReference type="RuleBase" id="RU363126"/>
    </source>
</evidence>
<name>A0A914VF96_9BILA</name>
<keyword evidence="6" id="KW-0406">Ion transport</keyword>
<accession>A0A914VF96</accession>
<dbReference type="GO" id="GO:0005254">
    <property type="term" value="F:chloride channel activity"/>
    <property type="evidence" value="ECO:0007669"/>
    <property type="project" value="UniProtKB-KW"/>
</dbReference>
<evidence type="ECO:0000256" key="3">
    <source>
        <dbReference type="ARBA" id="ARBA00022989"/>
    </source>
</evidence>
<evidence type="ECO:0000256" key="1">
    <source>
        <dbReference type="ARBA" id="ARBA00004370"/>
    </source>
</evidence>
<comment type="subcellular location">
    <subcellularLocation>
        <location evidence="6">Cell membrane</location>
        <topology evidence="6">Multi-pass membrane protein</topology>
    </subcellularLocation>
    <subcellularLocation>
        <location evidence="1">Membrane</location>
    </subcellularLocation>
</comment>
<evidence type="ECO:0000256" key="2">
    <source>
        <dbReference type="ARBA" id="ARBA00022692"/>
    </source>
</evidence>
<keyword evidence="3" id="KW-1133">Transmembrane helix</keyword>
<evidence type="ECO:0000313" key="7">
    <source>
        <dbReference type="Proteomes" id="UP000887566"/>
    </source>
</evidence>
<dbReference type="AlphaFoldDB" id="A0A914VF96"/>
<keyword evidence="6" id="KW-0813">Transport</keyword>
<keyword evidence="2" id="KW-0812">Transmembrane</keyword>
<dbReference type="PANTHER" id="PTHR10736:SF0">
    <property type="entry name" value="BESTROPHIN HOMOLOG"/>
    <property type="match status" value="1"/>
</dbReference>
<keyword evidence="6" id="KW-0407">Ion channel</keyword>
<dbReference type="Proteomes" id="UP000887566">
    <property type="component" value="Unplaced"/>
</dbReference>
<evidence type="ECO:0000256" key="5">
    <source>
        <dbReference type="ARBA" id="ARBA00034769"/>
    </source>
</evidence>
<dbReference type="PANTHER" id="PTHR10736">
    <property type="entry name" value="BESTROPHIN"/>
    <property type="match status" value="1"/>
</dbReference>
<comment type="function">
    <text evidence="6">Forms chloride channels.</text>
</comment>
<dbReference type="Pfam" id="PF01062">
    <property type="entry name" value="Bestrophin"/>
    <property type="match status" value="1"/>
</dbReference>
<dbReference type="WBParaSite" id="PSAMB.scaffold1881size26999.g15340.t1">
    <property type="protein sequence ID" value="PSAMB.scaffold1881size26999.g15340.t1"/>
    <property type="gene ID" value="PSAMB.scaffold1881size26999.g15340"/>
</dbReference>
<organism evidence="7 8">
    <name type="scientific">Plectus sambesii</name>
    <dbReference type="NCBI Taxonomy" id="2011161"/>
    <lineage>
        <taxon>Eukaryota</taxon>
        <taxon>Metazoa</taxon>
        <taxon>Ecdysozoa</taxon>
        <taxon>Nematoda</taxon>
        <taxon>Chromadorea</taxon>
        <taxon>Plectida</taxon>
        <taxon>Plectina</taxon>
        <taxon>Plectoidea</taxon>
        <taxon>Plectidae</taxon>
        <taxon>Plectus</taxon>
    </lineage>
</organism>
<proteinExistence type="inferred from homology"/>
<keyword evidence="6" id="KW-0868">Chloride</keyword>
<dbReference type="GO" id="GO:0005886">
    <property type="term" value="C:plasma membrane"/>
    <property type="evidence" value="ECO:0007669"/>
    <property type="project" value="UniProtKB-SubCell"/>
</dbReference>
<keyword evidence="6" id="KW-1003">Cell membrane</keyword>
<keyword evidence="4" id="KW-0472">Membrane</keyword>
<evidence type="ECO:0000313" key="8">
    <source>
        <dbReference type="WBParaSite" id="PSAMB.scaffold1881size26999.g15340.t1"/>
    </source>
</evidence>
<evidence type="ECO:0000256" key="4">
    <source>
        <dbReference type="ARBA" id="ARBA00023136"/>
    </source>
</evidence>
<protein>
    <recommendedName>
        <fullName evidence="6">Bestrophin homolog</fullName>
    </recommendedName>
</protein>
<keyword evidence="7" id="KW-1185">Reference proteome</keyword>
<dbReference type="InterPro" id="IPR000615">
    <property type="entry name" value="Bestrophin"/>
</dbReference>
<keyword evidence="6" id="KW-0869">Chloride channel</keyword>
<dbReference type="InterPro" id="IPR021134">
    <property type="entry name" value="Bestrophin-like"/>
</dbReference>
<comment type="similarity">
    <text evidence="5 6">Belongs to the anion channel-forming bestrophin (TC 1.A.46) family. Calcium-sensitive chloride channel subfamily.</text>
</comment>
<sequence length="321" mass="36888">MLGFFVTLVVQRWWETFHCFGWIDNSALYVATYINGTDERTRMIRRNIVRYAVLLEAMVFRDISPVVRRRFPDDHAFKTAGFLTEQELSAMESVTSPHAKYWLPIHWAFHLIKEAKASGLIRTERAVELVQARLLEFRTSLAKQRAAHGVPVPLAYTQVVFIAVRSYLALTMIGQQYVIGDRHKEILTPIDIYIPLLSILQLLFYLGWVKVAEGLLNPYGDDDDDFECNWFIDRNLQVGFAIVDAAIGKEPPLEKDVFWNEITPLPLYANGVLNVPIHVQNDSIPKPIRLVEKIIRSSFNSDRNNSTVAEHNLESQGNRFD</sequence>